<reference evidence="1" key="1">
    <citation type="journal article" date="2018" name="Genome Biol.">
        <title>SKESA: strategic k-mer extension for scrupulous assemblies.</title>
        <authorList>
            <person name="Souvorov A."/>
            <person name="Agarwala R."/>
            <person name="Lipman D.J."/>
        </authorList>
    </citation>
    <scope>NUCLEOTIDE SEQUENCE</scope>
    <source>
        <strain evidence="1">ST-87-5</strain>
    </source>
</reference>
<reference evidence="1" key="2">
    <citation type="submission" date="2021-03" db="EMBL/GenBank/DDBJ databases">
        <authorList>
            <consortium name="NCBI Pathogen Detection Project"/>
        </authorList>
    </citation>
    <scope>NUCLEOTIDE SEQUENCE</scope>
    <source>
        <strain evidence="1">ST-87-5</strain>
    </source>
</reference>
<gene>
    <name evidence="1" type="ORF">J5U05_001982</name>
</gene>
<dbReference type="EMBL" id="DADRWU010000015">
    <property type="protein sequence ID" value="HBA4246879.1"/>
    <property type="molecule type" value="Genomic_DNA"/>
</dbReference>
<name>A0A8H9SIZ2_ECOLX</name>
<evidence type="ECO:0000313" key="1">
    <source>
        <dbReference type="EMBL" id="HBA4246879.1"/>
    </source>
</evidence>
<comment type="caution">
    <text evidence="1">The sequence shown here is derived from an EMBL/GenBank/DDBJ whole genome shotgun (WGS) entry which is preliminary data.</text>
</comment>
<protein>
    <submittedName>
        <fullName evidence="1">Uncharacterized protein</fullName>
    </submittedName>
</protein>
<proteinExistence type="predicted"/>
<dbReference type="Proteomes" id="UP000871786">
    <property type="component" value="Unassembled WGS sequence"/>
</dbReference>
<dbReference type="AlphaFoldDB" id="A0A8H9SIZ2"/>
<accession>A0A8H9SIZ2</accession>
<sequence>MNIYNDFVRIDFPDTDKDDLLMLSARAECAADSILNGIAAVGKMMFYAGGADNDAYEPSATDFRDIGGMLMELMPLARALSDTAANAESQCRQMTKGK</sequence>
<organism evidence="1">
    <name type="scientific">Escherichia coli</name>
    <dbReference type="NCBI Taxonomy" id="562"/>
    <lineage>
        <taxon>Bacteria</taxon>
        <taxon>Pseudomonadati</taxon>
        <taxon>Pseudomonadota</taxon>
        <taxon>Gammaproteobacteria</taxon>
        <taxon>Enterobacterales</taxon>
        <taxon>Enterobacteriaceae</taxon>
        <taxon>Escherichia</taxon>
    </lineage>
</organism>